<proteinExistence type="predicted"/>
<organism evidence="2 3">
    <name type="scientific">Penicillium arizonense</name>
    <dbReference type="NCBI Taxonomy" id="1835702"/>
    <lineage>
        <taxon>Eukaryota</taxon>
        <taxon>Fungi</taxon>
        <taxon>Dikarya</taxon>
        <taxon>Ascomycota</taxon>
        <taxon>Pezizomycotina</taxon>
        <taxon>Eurotiomycetes</taxon>
        <taxon>Eurotiomycetidae</taxon>
        <taxon>Eurotiales</taxon>
        <taxon>Aspergillaceae</taxon>
        <taxon>Penicillium</taxon>
    </lineage>
</organism>
<evidence type="ECO:0000313" key="2">
    <source>
        <dbReference type="EMBL" id="OGE52001.1"/>
    </source>
</evidence>
<comment type="caution">
    <text evidence="2">The sequence shown here is derived from an EMBL/GenBank/DDBJ whole genome shotgun (WGS) entry which is preliminary data.</text>
</comment>
<dbReference type="Proteomes" id="UP000177622">
    <property type="component" value="Unassembled WGS sequence"/>
</dbReference>
<feature type="signal peptide" evidence="1">
    <location>
        <begin position="1"/>
        <end position="19"/>
    </location>
</feature>
<evidence type="ECO:0000256" key="1">
    <source>
        <dbReference type="SAM" id="SignalP"/>
    </source>
</evidence>
<protein>
    <submittedName>
        <fullName evidence="2">Uncharacterized protein</fullName>
    </submittedName>
</protein>
<keyword evidence="1" id="KW-0732">Signal</keyword>
<name>A0A1F5LGD0_PENAI</name>
<dbReference type="OrthoDB" id="10430604at2759"/>
<evidence type="ECO:0000313" key="3">
    <source>
        <dbReference type="Proteomes" id="UP000177622"/>
    </source>
</evidence>
<sequence>MKFSAVFLAVFALGITTHAAIDDNGTDDARSCLRKRAPEQFECVGGNYISVWKNGAWTCCELEY</sequence>
<reference evidence="2 3" key="1">
    <citation type="journal article" date="2016" name="Sci. Rep.">
        <title>Penicillium arizonense, a new, genome sequenced fungal species, reveals a high chemical diversity in secreted metabolites.</title>
        <authorList>
            <person name="Grijseels S."/>
            <person name="Nielsen J.C."/>
            <person name="Randelovic M."/>
            <person name="Nielsen J."/>
            <person name="Nielsen K.F."/>
            <person name="Workman M."/>
            <person name="Frisvad J.C."/>
        </authorList>
    </citation>
    <scope>NUCLEOTIDE SEQUENCE [LARGE SCALE GENOMIC DNA]</scope>
    <source>
        <strain evidence="2 3">CBS 141311</strain>
    </source>
</reference>
<accession>A0A1F5LGD0</accession>
<feature type="chain" id="PRO_5009519553" evidence="1">
    <location>
        <begin position="20"/>
        <end position="64"/>
    </location>
</feature>
<gene>
    <name evidence="2" type="ORF">PENARI_c011G06150</name>
</gene>
<dbReference type="EMBL" id="LXJU01000011">
    <property type="protein sequence ID" value="OGE52001.1"/>
    <property type="molecule type" value="Genomic_DNA"/>
</dbReference>
<dbReference type="GeneID" id="34577353"/>
<dbReference type="RefSeq" id="XP_022487444.1">
    <property type="nucleotide sequence ID" value="XM_022632619.1"/>
</dbReference>
<dbReference type="AlphaFoldDB" id="A0A1F5LGD0"/>
<keyword evidence="3" id="KW-1185">Reference proteome</keyword>